<evidence type="ECO:0000259" key="2">
    <source>
        <dbReference type="SMART" id="SM00093"/>
    </source>
</evidence>
<dbReference type="InterPro" id="IPR023795">
    <property type="entry name" value="Serpin_CS"/>
</dbReference>
<dbReference type="GO" id="GO:0004867">
    <property type="term" value="F:serine-type endopeptidase inhibitor activity"/>
    <property type="evidence" value="ECO:0007669"/>
    <property type="project" value="InterPro"/>
</dbReference>
<accession>A0A831PPT2</accession>
<dbReference type="PROSITE" id="PS51257">
    <property type="entry name" value="PROKAR_LIPOPROTEIN"/>
    <property type="match status" value="1"/>
</dbReference>
<reference evidence="3" key="1">
    <citation type="journal article" date="2020" name="mSystems">
        <title>Genome- and Community-Level Interaction Insights into Carbon Utilization and Element Cycling Functions of Hydrothermarchaeota in Hydrothermal Sediment.</title>
        <authorList>
            <person name="Zhou Z."/>
            <person name="Liu Y."/>
            <person name="Xu W."/>
            <person name="Pan J."/>
            <person name="Luo Z.H."/>
            <person name="Li M."/>
        </authorList>
    </citation>
    <scope>NUCLEOTIDE SEQUENCE [LARGE SCALE GENOMIC DNA]</scope>
    <source>
        <strain evidence="3">SpSt-1217</strain>
    </source>
</reference>
<sequence>MRGKNLNIETMKTKSVLIFLTALLFAGCNLPGNTPDEELNVTEKTARLIDAENQFGFELYQHVFSSETEYKNIMVSPLSVSLALAMTYNGANGETKTAMEKTLKVYGLTPDDINTSYRDLVNALKSLDPKVLLEIANAIFYRDDFQVENEFVSINKNYYDAGVSALDFGNEQKSLETINGWVAEKTHDKIETIIDRITRNHVMFLLNAIYFKGTWQKEFNEKSTEKLPFYLESGESIETQMMQRLDTLPYMKNDLFSAIELSYGKGNYNMVVFLPENDKTLDEIVSKLDKENWETWMESFQETQSVDIKLPRFKYEYEIVLNDVLTEMGMGVAFTGAADFTGINRGGGLNIDYVKHKSFIEVNEEGTEAAAVTVVAIERTSVGGPEKVPFYVNRPFMYVITEKSTGAVLFMGTVKNPLAN</sequence>
<dbReference type="Proteomes" id="UP000886047">
    <property type="component" value="Unassembled WGS sequence"/>
</dbReference>
<dbReference type="GO" id="GO:0005615">
    <property type="term" value="C:extracellular space"/>
    <property type="evidence" value="ECO:0007669"/>
    <property type="project" value="InterPro"/>
</dbReference>
<dbReference type="AlphaFoldDB" id="A0A831PPT2"/>
<dbReference type="SUPFAM" id="SSF56574">
    <property type="entry name" value="Serpins"/>
    <property type="match status" value="1"/>
</dbReference>
<gene>
    <name evidence="3" type="ORF">ENN90_04830</name>
</gene>
<dbReference type="Gene3D" id="3.30.497.10">
    <property type="entry name" value="Antithrombin, subunit I, domain 2"/>
    <property type="match status" value="1"/>
</dbReference>
<dbReference type="CDD" id="cd19588">
    <property type="entry name" value="serpin_miropin-like"/>
    <property type="match status" value="1"/>
</dbReference>
<name>A0A831PPT2_9BACT</name>
<dbReference type="PANTHER" id="PTHR11461:SF211">
    <property type="entry name" value="GH10112P-RELATED"/>
    <property type="match status" value="1"/>
</dbReference>
<dbReference type="Gene3D" id="2.30.39.10">
    <property type="entry name" value="Alpha-1-antitrypsin, domain 1"/>
    <property type="match status" value="1"/>
</dbReference>
<comment type="similarity">
    <text evidence="1">Belongs to the serpin family.</text>
</comment>
<proteinExistence type="inferred from homology"/>
<comment type="caution">
    <text evidence="3">The sequence shown here is derived from an EMBL/GenBank/DDBJ whole genome shotgun (WGS) entry which is preliminary data.</text>
</comment>
<organism evidence="3">
    <name type="scientific">Mariniphaga anaerophila</name>
    <dbReference type="NCBI Taxonomy" id="1484053"/>
    <lineage>
        <taxon>Bacteria</taxon>
        <taxon>Pseudomonadati</taxon>
        <taxon>Bacteroidota</taxon>
        <taxon>Bacteroidia</taxon>
        <taxon>Marinilabiliales</taxon>
        <taxon>Prolixibacteraceae</taxon>
        <taxon>Mariniphaga</taxon>
    </lineage>
</organism>
<feature type="domain" description="Serpin" evidence="2">
    <location>
        <begin position="57"/>
        <end position="417"/>
    </location>
</feature>
<dbReference type="InterPro" id="IPR023796">
    <property type="entry name" value="Serpin_dom"/>
</dbReference>
<evidence type="ECO:0000313" key="3">
    <source>
        <dbReference type="EMBL" id="HDR50933.1"/>
    </source>
</evidence>
<dbReference type="PROSITE" id="PS00284">
    <property type="entry name" value="SERPIN"/>
    <property type="match status" value="1"/>
</dbReference>
<dbReference type="PANTHER" id="PTHR11461">
    <property type="entry name" value="SERINE PROTEASE INHIBITOR, SERPIN"/>
    <property type="match status" value="1"/>
</dbReference>
<dbReference type="FunFam" id="3.30.497.10:FF:000001">
    <property type="entry name" value="Serine protease inhibitor"/>
    <property type="match status" value="1"/>
</dbReference>
<dbReference type="InterPro" id="IPR036186">
    <property type="entry name" value="Serpin_sf"/>
</dbReference>
<dbReference type="Pfam" id="PF00079">
    <property type="entry name" value="Serpin"/>
    <property type="match status" value="1"/>
</dbReference>
<dbReference type="InterPro" id="IPR042178">
    <property type="entry name" value="Serpin_sf_1"/>
</dbReference>
<dbReference type="SMART" id="SM00093">
    <property type="entry name" value="SERPIN"/>
    <property type="match status" value="1"/>
</dbReference>
<dbReference type="EMBL" id="DSDK01000272">
    <property type="protein sequence ID" value="HDR50933.1"/>
    <property type="molecule type" value="Genomic_DNA"/>
</dbReference>
<dbReference type="InterPro" id="IPR000215">
    <property type="entry name" value="Serpin_fam"/>
</dbReference>
<protein>
    <submittedName>
        <fullName evidence="3">Serpin family protein</fullName>
    </submittedName>
</protein>
<dbReference type="InterPro" id="IPR042185">
    <property type="entry name" value="Serpin_sf_2"/>
</dbReference>
<evidence type="ECO:0000256" key="1">
    <source>
        <dbReference type="RuleBase" id="RU000411"/>
    </source>
</evidence>